<reference evidence="3 4" key="1">
    <citation type="submission" date="2021-01" db="EMBL/GenBank/DDBJ databases">
        <title>Actinoplanes sp. nov. LDG1-01 isolated from lichen.</title>
        <authorList>
            <person name="Saeng-In P."/>
            <person name="Phongsopitanun W."/>
            <person name="Kanchanasin P."/>
            <person name="Yuki M."/>
            <person name="Kudo T."/>
            <person name="Ohkuma M."/>
            <person name="Tanasupawat S."/>
        </authorList>
    </citation>
    <scope>NUCLEOTIDE SEQUENCE [LARGE SCALE GENOMIC DNA]</scope>
    <source>
        <strain evidence="3 4">LDG1-01</strain>
    </source>
</reference>
<evidence type="ECO:0000313" key="4">
    <source>
        <dbReference type="Proteomes" id="UP000598996"/>
    </source>
</evidence>
<dbReference type="Pfam" id="PF01230">
    <property type="entry name" value="HIT"/>
    <property type="match status" value="1"/>
</dbReference>
<sequence>MDSQLECPFCEIVRKSDPDAREIYRDDNIVAFFPTEPATLGHTLLVPRRHIEDIWALDSRTAEGLSRVSLKIASAIRRAVNPDGLNVIQSNGDAATQTVPHLHVHVVPRWRDDRFGRIWPPKTDYSDFDKDEAWGRLRWAVRNSGQDD</sequence>
<dbReference type="RefSeq" id="WP_202992472.1">
    <property type="nucleotide sequence ID" value="NZ_JAENHO010000004.1"/>
</dbReference>
<dbReference type="PANTHER" id="PTHR46648:SF1">
    <property type="entry name" value="ADENOSINE 5'-MONOPHOSPHORAMIDASE HNT1"/>
    <property type="match status" value="1"/>
</dbReference>
<proteinExistence type="predicted"/>
<keyword evidence="4" id="KW-1185">Reference proteome</keyword>
<dbReference type="InterPro" id="IPR036265">
    <property type="entry name" value="HIT-like_sf"/>
</dbReference>
<dbReference type="SUPFAM" id="SSF54197">
    <property type="entry name" value="HIT-like"/>
    <property type="match status" value="1"/>
</dbReference>
<feature type="domain" description="HIT" evidence="2">
    <location>
        <begin position="8"/>
        <end position="116"/>
    </location>
</feature>
<name>A0ABS1VMK2_9ACTN</name>
<evidence type="ECO:0000313" key="3">
    <source>
        <dbReference type="EMBL" id="MBL7255954.1"/>
    </source>
</evidence>
<evidence type="ECO:0000256" key="1">
    <source>
        <dbReference type="PROSITE-ProRule" id="PRU00464"/>
    </source>
</evidence>
<dbReference type="EMBL" id="JAENHO010000004">
    <property type="protein sequence ID" value="MBL7255954.1"/>
    <property type="molecule type" value="Genomic_DNA"/>
</dbReference>
<organism evidence="3 4">
    <name type="scientific">Paractinoplanes lichenicola</name>
    <dbReference type="NCBI Taxonomy" id="2802976"/>
    <lineage>
        <taxon>Bacteria</taxon>
        <taxon>Bacillati</taxon>
        <taxon>Actinomycetota</taxon>
        <taxon>Actinomycetes</taxon>
        <taxon>Micromonosporales</taxon>
        <taxon>Micromonosporaceae</taxon>
        <taxon>Paractinoplanes</taxon>
    </lineage>
</organism>
<dbReference type="Proteomes" id="UP000598996">
    <property type="component" value="Unassembled WGS sequence"/>
</dbReference>
<feature type="short sequence motif" description="Histidine triad motif" evidence="1">
    <location>
        <begin position="101"/>
        <end position="105"/>
    </location>
</feature>
<dbReference type="PANTHER" id="PTHR46648">
    <property type="entry name" value="HIT FAMILY PROTEIN 1"/>
    <property type="match status" value="1"/>
</dbReference>
<accession>A0ABS1VMK2</accession>
<dbReference type="PROSITE" id="PS51084">
    <property type="entry name" value="HIT_2"/>
    <property type="match status" value="1"/>
</dbReference>
<dbReference type="InterPro" id="IPR011146">
    <property type="entry name" value="HIT-like"/>
</dbReference>
<gene>
    <name evidence="3" type="ORF">JKJ07_16760</name>
</gene>
<protein>
    <submittedName>
        <fullName evidence="3">HIT domain-containing protein</fullName>
    </submittedName>
</protein>
<comment type="caution">
    <text evidence="3">The sequence shown here is derived from an EMBL/GenBank/DDBJ whole genome shotgun (WGS) entry which is preliminary data.</text>
</comment>
<dbReference type="InterPro" id="IPR001310">
    <property type="entry name" value="Histidine_triad_HIT"/>
</dbReference>
<evidence type="ECO:0000259" key="2">
    <source>
        <dbReference type="PROSITE" id="PS51084"/>
    </source>
</evidence>
<dbReference type="Gene3D" id="3.30.428.10">
    <property type="entry name" value="HIT-like"/>
    <property type="match status" value="1"/>
</dbReference>